<keyword evidence="6 9" id="KW-0804">Transcription</keyword>
<evidence type="ECO:0000256" key="2">
    <source>
        <dbReference type="ARBA" id="ARBA00004123"/>
    </source>
</evidence>
<dbReference type="FunFam" id="2.40.330.10:FF:000001">
    <property type="entry name" value="Auxin response factor"/>
    <property type="match status" value="1"/>
</dbReference>
<comment type="subcellular location">
    <subcellularLocation>
        <location evidence="2 9">Nucleus</location>
    </subcellularLocation>
</comment>
<evidence type="ECO:0000313" key="12">
    <source>
        <dbReference type="EMBL" id="OEL37577.1"/>
    </source>
</evidence>
<feature type="region of interest" description="Disordered" evidence="10">
    <location>
        <begin position="438"/>
        <end position="467"/>
    </location>
</feature>
<organism evidence="12 13">
    <name type="scientific">Dichanthelium oligosanthes</name>
    <dbReference type="NCBI Taxonomy" id="888268"/>
    <lineage>
        <taxon>Eukaryota</taxon>
        <taxon>Viridiplantae</taxon>
        <taxon>Streptophyta</taxon>
        <taxon>Embryophyta</taxon>
        <taxon>Tracheophyta</taxon>
        <taxon>Spermatophyta</taxon>
        <taxon>Magnoliopsida</taxon>
        <taxon>Liliopsida</taxon>
        <taxon>Poales</taxon>
        <taxon>Poaceae</taxon>
        <taxon>PACMAD clade</taxon>
        <taxon>Panicoideae</taxon>
        <taxon>Panicodae</taxon>
        <taxon>Paniceae</taxon>
        <taxon>Dichantheliinae</taxon>
        <taxon>Dichanthelium</taxon>
    </lineage>
</organism>
<dbReference type="SMART" id="SM01019">
    <property type="entry name" value="B3"/>
    <property type="match status" value="1"/>
</dbReference>
<evidence type="ECO:0000256" key="9">
    <source>
        <dbReference type="RuleBase" id="RU004561"/>
    </source>
</evidence>
<dbReference type="PANTHER" id="PTHR31384">
    <property type="entry name" value="AUXIN RESPONSE FACTOR 4-RELATED"/>
    <property type="match status" value="1"/>
</dbReference>
<dbReference type="Pfam" id="PF06507">
    <property type="entry name" value="ARF_AD"/>
    <property type="match status" value="1"/>
</dbReference>
<dbReference type="GO" id="GO:0005634">
    <property type="term" value="C:nucleus"/>
    <property type="evidence" value="ECO:0007669"/>
    <property type="project" value="UniProtKB-SubCell"/>
</dbReference>
<name>A0A1E5WJL1_9POAL</name>
<dbReference type="InterPro" id="IPR003340">
    <property type="entry name" value="B3_DNA-bd"/>
</dbReference>
<comment type="function">
    <text evidence="1 9">Auxin response factors (ARFs) are transcriptional factors that bind specifically to the DNA sequence 5'-TGTCTC-3' found in the auxin-responsive promoter elements (AuxREs).</text>
</comment>
<protein>
    <recommendedName>
        <fullName evidence="9">Auxin response factor</fullName>
    </recommendedName>
</protein>
<evidence type="ECO:0000256" key="5">
    <source>
        <dbReference type="ARBA" id="ARBA00023125"/>
    </source>
</evidence>
<evidence type="ECO:0000256" key="1">
    <source>
        <dbReference type="ARBA" id="ARBA00003182"/>
    </source>
</evidence>
<keyword evidence="5 9" id="KW-0238">DNA-binding</keyword>
<gene>
    <name evidence="12" type="ORF">BAE44_0001402</name>
</gene>
<dbReference type="InterPro" id="IPR015300">
    <property type="entry name" value="DNA-bd_pseudobarrel_sf"/>
</dbReference>
<dbReference type="GO" id="GO:0009734">
    <property type="term" value="P:auxin-activated signaling pathway"/>
    <property type="evidence" value="ECO:0007669"/>
    <property type="project" value="UniProtKB-KW"/>
</dbReference>
<proteinExistence type="inferred from homology"/>
<sequence>MEAQPPPATVVDRDVWLACAVPLSRLPVVGAEVYYFPHGHAEQCPEHLPAPLPTPHIFPCVVTAISLGADDKTNEVFAQISLKPGPHRGPAAPAPDADPTNPQQQQLSYFAKQLTQSDANNGGGFSVPRYCADHIFPKLDFEADPPVQNLLMRDPKAKHWQFRHIYRGTPRRHLLTTGWSKFVNAKLLVAGDTVVFMRRPDGELLIGLRRAPRYPVVPKLDAAQQQPPPRNARARVPPADVMEAARLAAEGSPFTVTYFPRQGAAEFVVPRKEVEDALASNWEPGTQVRMQVMEAEDARRIEWANGTVKDLHPNMWRPLEIDWDDSSPFSETRGRYVNTWQVQFVSFPPLLKRLRISDTIAPLCSGDGSYLPAPLIGPESQAMPILLGSPIPAGMQGARHSGPSDDVPPPSSSTMGMLTTQLLFPLPSGGLQMPPSIVSPSGGSSEIFDPEIDSPPNNSVSTPPPELPVEAKSIQLFGATITPHVAPNAASKEVNGAVNRVVDENVGKDE</sequence>
<dbReference type="Gene3D" id="2.40.330.10">
    <property type="entry name" value="DNA-binding pseudobarrel domain"/>
    <property type="match status" value="1"/>
</dbReference>
<dbReference type="InterPro" id="IPR010525">
    <property type="entry name" value="ARF_dom"/>
</dbReference>
<keyword evidence="8 9" id="KW-0927">Auxin signaling pathway</keyword>
<feature type="domain" description="TF-B3" evidence="11">
    <location>
        <begin position="110"/>
        <end position="212"/>
    </location>
</feature>
<keyword evidence="7 9" id="KW-0539">Nucleus</keyword>
<keyword evidence="13" id="KW-1185">Reference proteome</keyword>
<comment type="similarity">
    <text evidence="3 9">Belongs to the ARF family.</text>
</comment>
<comment type="caution">
    <text evidence="12">The sequence shown here is derived from an EMBL/GenBank/DDBJ whole genome shotgun (WGS) entry which is preliminary data.</text>
</comment>
<evidence type="ECO:0000256" key="4">
    <source>
        <dbReference type="ARBA" id="ARBA00023015"/>
    </source>
</evidence>
<dbReference type="Pfam" id="PF02362">
    <property type="entry name" value="B3"/>
    <property type="match status" value="1"/>
</dbReference>
<feature type="compositionally biased region" description="Low complexity" evidence="10">
    <location>
        <begin position="90"/>
        <end position="99"/>
    </location>
</feature>
<keyword evidence="4 9" id="KW-0805">Transcription regulation</keyword>
<comment type="subunit">
    <text evidence="9">Homodimers and heterodimers.</text>
</comment>
<dbReference type="GO" id="GO:0003677">
    <property type="term" value="F:DNA binding"/>
    <property type="evidence" value="ECO:0007669"/>
    <property type="project" value="UniProtKB-KW"/>
</dbReference>
<evidence type="ECO:0000313" key="13">
    <source>
        <dbReference type="Proteomes" id="UP000095767"/>
    </source>
</evidence>
<dbReference type="Proteomes" id="UP000095767">
    <property type="component" value="Unassembled WGS sequence"/>
</dbReference>
<dbReference type="PROSITE" id="PS50863">
    <property type="entry name" value="B3"/>
    <property type="match status" value="1"/>
</dbReference>
<dbReference type="InterPro" id="IPR044835">
    <property type="entry name" value="ARF_plant"/>
</dbReference>
<dbReference type="GO" id="GO:0006355">
    <property type="term" value="P:regulation of DNA-templated transcription"/>
    <property type="evidence" value="ECO:0007669"/>
    <property type="project" value="InterPro"/>
</dbReference>
<dbReference type="AlphaFoldDB" id="A0A1E5WJL1"/>
<reference evidence="12 13" key="1">
    <citation type="submission" date="2016-09" db="EMBL/GenBank/DDBJ databases">
        <title>The draft genome of Dichanthelium oligosanthes: A C3 panicoid grass species.</title>
        <authorList>
            <person name="Studer A.J."/>
            <person name="Schnable J.C."/>
            <person name="Brutnell T.P."/>
        </authorList>
    </citation>
    <scope>NUCLEOTIDE SEQUENCE [LARGE SCALE GENOMIC DNA]</scope>
    <source>
        <strain evidence="13">cv. Kellogg 1175</strain>
        <tissue evidence="12">Leaf</tissue>
    </source>
</reference>
<dbReference type="PANTHER" id="PTHR31384:SF94">
    <property type="entry name" value="AUXIN RESPONSE FACTOR 17"/>
    <property type="match status" value="1"/>
</dbReference>
<evidence type="ECO:0000259" key="11">
    <source>
        <dbReference type="PROSITE" id="PS50863"/>
    </source>
</evidence>
<feature type="region of interest" description="Disordered" evidence="10">
    <location>
        <begin position="82"/>
        <end position="104"/>
    </location>
</feature>
<evidence type="ECO:0000256" key="10">
    <source>
        <dbReference type="SAM" id="MobiDB-lite"/>
    </source>
</evidence>
<accession>A0A1E5WJL1</accession>
<evidence type="ECO:0000256" key="7">
    <source>
        <dbReference type="ARBA" id="ARBA00023242"/>
    </source>
</evidence>
<dbReference type="EMBL" id="LWDX02004985">
    <property type="protein sequence ID" value="OEL37577.1"/>
    <property type="molecule type" value="Genomic_DNA"/>
</dbReference>
<evidence type="ECO:0000256" key="6">
    <source>
        <dbReference type="ARBA" id="ARBA00023163"/>
    </source>
</evidence>
<dbReference type="OrthoDB" id="1414159at2759"/>
<dbReference type="STRING" id="888268.A0A1E5WJL1"/>
<dbReference type="SUPFAM" id="SSF101936">
    <property type="entry name" value="DNA-binding pseudobarrel domain"/>
    <property type="match status" value="1"/>
</dbReference>
<dbReference type="CDD" id="cd10017">
    <property type="entry name" value="B3_DNA"/>
    <property type="match status" value="1"/>
</dbReference>
<evidence type="ECO:0000256" key="3">
    <source>
        <dbReference type="ARBA" id="ARBA00007853"/>
    </source>
</evidence>
<evidence type="ECO:0000256" key="8">
    <source>
        <dbReference type="ARBA" id="ARBA00023294"/>
    </source>
</evidence>